<accession>D5CMP9</accession>
<feature type="chain" id="PRO_5003070384" evidence="1">
    <location>
        <begin position="32"/>
        <end position="810"/>
    </location>
</feature>
<keyword evidence="3" id="KW-1185">Reference proteome</keyword>
<organism evidence="2 3">
    <name type="scientific">Sideroxydans lithotrophicus (strain ES-1)</name>
    <dbReference type="NCBI Taxonomy" id="580332"/>
    <lineage>
        <taxon>Bacteria</taxon>
        <taxon>Pseudomonadati</taxon>
        <taxon>Pseudomonadota</taxon>
        <taxon>Betaproteobacteria</taxon>
        <taxon>Nitrosomonadales</taxon>
        <taxon>Gallionellaceae</taxon>
        <taxon>Sideroxydans</taxon>
    </lineage>
</organism>
<dbReference type="OrthoDB" id="9146719at2"/>
<dbReference type="Proteomes" id="UP000001625">
    <property type="component" value="Chromosome"/>
</dbReference>
<dbReference type="TCDB" id="5.B.5.1.2">
    <property type="family name" value="the extracellular metal oxido-reductase (emor) family"/>
</dbReference>
<sequence precursor="true">MKSNNERMRVSLLALAVQGALIAMCSMPAQADDEEVAALKNPTSTIEIGAENVSQSSAKFGEYTGLNKSGGKVIGNFSIRGGDAYGDGNGTRNWSLNGSNLGTTSRALGASVGNQGSWNFGIGYDELQHNLWDSYKTPYQGAMGGNNFTLPASLLPPTISTVAAGTTPVGTDRASAIAAINAVTNQVDIYSTRKNGKVSAGVNLNAQWDIRFDFNHLEQSGAKLASFGSMGAGGAGNPQGEAISILPNPTNYKTDTLNLALDWRGDGAYVTTSYFGSFFREGYDRVNFQTFAVNNAAGVSVTQTMSTAPSNNFHQLNVSGGYDLSPATKLTGGLSYGRNTQNDAYVADAYSMVLPAPVASLNGLVINKHADMKLTNQTSKDLVLSAGVKFDERRDKTPSNFYAFNALDGSTAHIAYFANTPLSLRKTVWELAGDYKLDSDQHLLLAFNREDVRRWCDQYAVNVPSLMPALVPGATTTGIVSYPAGTNCVVAPKSYDNKLGATYKARASEDLNLNVGYSFSKRVTTSDPNAVTSRIGLNGNLNPALAAATLIEGQNGGDFRGFYPVFDASRKEHMLKAGANWQTTEKLSVSMGGKYTLDKYDSTYGEQKGNSWSVNLDASYGYSENSSVVAYLTQQHRQREMTDLYRSPYLAPGAASATALNIPSGATWTDTQKDDDTTVGVGAKQSGMMASRLELDEDLTYTYGKTVYNTVFNYAAATTTGLTCASPQFLTCGTLPEVNNHVIQLKLSGRYKLDKNSKVAVGYLYQHMRSTDYYYNGLQTGFTPSALMPTDQQSPNYTVNVVSASYIYNF</sequence>
<dbReference type="STRING" id="580332.Slit_2496"/>
<keyword evidence="1" id="KW-0732">Signal</keyword>
<proteinExistence type="predicted"/>
<dbReference type="SUPFAM" id="SSF56935">
    <property type="entry name" value="Porins"/>
    <property type="match status" value="2"/>
</dbReference>
<dbReference type="HOGENOM" id="CLU_348113_0_0_4"/>
<dbReference type="KEGG" id="slt:Slit_2496"/>
<evidence type="ECO:0000313" key="2">
    <source>
        <dbReference type="EMBL" id="ADE12721.1"/>
    </source>
</evidence>
<dbReference type="EMBL" id="CP001965">
    <property type="protein sequence ID" value="ADE12721.1"/>
    <property type="molecule type" value="Genomic_DNA"/>
</dbReference>
<evidence type="ECO:0000313" key="3">
    <source>
        <dbReference type="Proteomes" id="UP000001625"/>
    </source>
</evidence>
<dbReference type="AlphaFoldDB" id="D5CMP9"/>
<dbReference type="eggNOG" id="COG3637">
    <property type="taxonomic scope" value="Bacteria"/>
</dbReference>
<protein>
    <submittedName>
        <fullName evidence="2">Decaheme-associated outer membrane protein, MtrB/PioB family</fullName>
    </submittedName>
</protein>
<dbReference type="RefSeq" id="WP_013030619.1">
    <property type="nucleotide sequence ID" value="NC_013959.1"/>
</dbReference>
<name>D5CMP9_SIDLE</name>
<dbReference type="NCBIfam" id="TIGR03509">
    <property type="entry name" value="OMP_MtrB_PioB"/>
    <property type="match status" value="1"/>
</dbReference>
<evidence type="ECO:0000256" key="1">
    <source>
        <dbReference type="SAM" id="SignalP"/>
    </source>
</evidence>
<dbReference type="InterPro" id="IPR020016">
    <property type="entry name" value="Decahaem-assoc_OM_MtrB/PioB"/>
</dbReference>
<feature type="signal peptide" evidence="1">
    <location>
        <begin position="1"/>
        <end position="31"/>
    </location>
</feature>
<dbReference type="Pfam" id="PF11854">
    <property type="entry name" value="MtrB_PioB"/>
    <property type="match status" value="1"/>
</dbReference>
<gene>
    <name evidence="2" type="ordered locus">Slit_2496</name>
</gene>
<reference evidence="2 3" key="1">
    <citation type="submission" date="2010-03" db="EMBL/GenBank/DDBJ databases">
        <title>Complete sequence of Sideroxydans lithotrophicus ES-1.</title>
        <authorList>
            <consortium name="US DOE Joint Genome Institute"/>
            <person name="Lucas S."/>
            <person name="Copeland A."/>
            <person name="Lapidus A."/>
            <person name="Cheng J.-F."/>
            <person name="Bruce D."/>
            <person name="Goodwin L."/>
            <person name="Pitluck S."/>
            <person name="Munk A.C."/>
            <person name="Detter J.C."/>
            <person name="Han C."/>
            <person name="Tapia R."/>
            <person name="Larimer F."/>
            <person name="Land M."/>
            <person name="Hauser L."/>
            <person name="Kyrpides N."/>
            <person name="Ivanova N."/>
            <person name="Emerson D."/>
            <person name="Woyke T."/>
        </authorList>
    </citation>
    <scope>NUCLEOTIDE SEQUENCE [LARGE SCALE GENOMIC DNA]</scope>
    <source>
        <strain evidence="2 3">ES-1</strain>
    </source>
</reference>